<keyword evidence="5" id="KW-0804">Transcription</keyword>
<protein>
    <submittedName>
        <fullName evidence="7">Sigma-70 family RNA polymerase sigma factor</fullName>
    </submittedName>
</protein>
<dbReference type="InterPro" id="IPR039425">
    <property type="entry name" value="RNA_pol_sigma-70-like"/>
</dbReference>
<gene>
    <name evidence="7" type="ORF">HF526_30515</name>
</gene>
<proteinExistence type="inferred from homology"/>
<keyword evidence="4" id="KW-0238">DNA-binding</keyword>
<evidence type="ECO:0000256" key="4">
    <source>
        <dbReference type="ARBA" id="ARBA00023125"/>
    </source>
</evidence>
<dbReference type="InterPro" id="IPR013325">
    <property type="entry name" value="RNA_pol_sigma_r2"/>
</dbReference>
<accession>A0ABX1SM37</accession>
<keyword evidence="3" id="KW-0731">Sigma factor</keyword>
<dbReference type="RefSeq" id="WP_169385056.1">
    <property type="nucleotide sequence ID" value="NZ_JAAXLA010000091.1"/>
</dbReference>
<organism evidence="7 8">
    <name type="scientific">Pseudonocardia acidicola</name>
    <dbReference type="NCBI Taxonomy" id="2724939"/>
    <lineage>
        <taxon>Bacteria</taxon>
        <taxon>Bacillati</taxon>
        <taxon>Actinomycetota</taxon>
        <taxon>Actinomycetes</taxon>
        <taxon>Pseudonocardiales</taxon>
        <taxon>Pseudonocardiaceae</taxon>
        <taxon>Pseudonocardia</taxon>
    </lineage>
</organism>
<evidence type="ECO:0000313" key="8">
    <source>
        <dbReference type="Proteomes" id="UP000820669"/>
    </source>
</evidence>
<feature type="domain" description="RNA polymerase sigma-70 region 2" evidence="6">
    <location>
        <begin position="24"/>
        <end position="91"/>
    </location>
</feature>
<dbReference type="Proteomes" id="UP000820669">
    <property type="component" value="Unassembled WGS sequence"/>
</dbReference>
<dbReference type="SUPFAM" id="SSF88659">
    <property type="entry name" value="Sigma3 and sigma4 domains of RNA polymerase sigma factors"/>
    <property type="match status" value="1"/>
</dbReference>
<dbReference type="InterPro" id="IPR013324">
    <property type="entry name" value="RNA_pol_sigma_r3/r4-like"/>
</dbReference>
<keyword evidence="2" id="KW-0805">Transcription regulation</keyword>
<dbReference type="InterPro" id="IPR014284">
    <property type="entry name" value="RNA_pol_sigma-70_dom"/>
</dbReference>
<keyword evidence="8" id="KW-1185">Reference proteome</keyword>
<dbReference type="Gene3D" id="1.10.1740.10">
    <property type="match status" value="1"/>
</dbReference>
<dbReference type="InterPro" id="IPR036388">
    <property type="entry name" value="WH-like_DNA-bd_sf"/>
</dbReference>
<evidence type="ECO:0000256" key="5">
    <source>
        <dbReference type="ARBA" id="ARBA00023163"/>
    </source>
</evidence>
<dbReference type="PANTHER" id="PTHR43133">
    <property type="entry name" value="RNA POLYMERASE ECF-TYPE SIGMA FACTO"/>
    <property type="match status" value="1"/>
</dbReference>
<dbReference type="Pfam" id="PF04542">
    <property type="entry name" value="Sigma70_r2"/>
    <property type="match status" value="1"/>
</dbReference>
<evidence type="ECO:0000313" key="7">
    <source>
        <dbReference type="EMBL" id="NMI01599.1"/>
    </source>
</evidence>
<comment type="similarity">
    <text evidence="1">Belongs to the sigma-70 factor family. ECF subfamily.</text>
</comment>
<name>A0ABX1SM37_9PSEU</name>
<dbReference type="SUPFAM" id="SSF88946">
    <property type="entry name" value="Sigma2 domain of RNA polymerase sigma factors"/>
    <property type="match status" value="1"/>
</dbReference>
<dbReference type="EMBL" id="JAAXLA010000091">
    <property type="protein sequence ID" value="NMI01599.1"/>
    <property type="molecule type" value="Genomic_DNA"/>
</dbReference>
<dbReference type="NCBIfam" id="TIGR02937">
    <property type="entry name" value="sigma70-ECF"/>
    <property type="match status" value="1"/>
</dbReference>
<dbReference type="Gene3D" id="1.10.10.10">
    <property type="entry name" value="Winged helix-like DNA-binding domain superfamily/Winged helix DNA-binding domain"/>
    <property type="match status" value="1"/>
</dbReference>
<reference evidence="7 8" key="1">
    <citation type="submission" date="2020-04" db="EMBL/GenBank/DDBJ databases">
        <authorList>
            <person name="Klaysubun C."/>
            <person name="Duangmal K."/>
            <person name="Lipun K."/>
        </authorList>
    </citation>
    <scope>NUCLEOTIDE SEQUENCE [LARGE SCALE GENOMIC DNA]</scope>
    <source>
        <strain evidence="7 8">K10HN5</strain>
    </source>
</reference>
<dbReference type="InterPro" id="IPR007627">
    <property type="entry name" value="RNA_pol_sigma70_r2"/>
</dbReference>
<evidence type="ECO:0000256" key="2">
    <source>
        <dbReference type="ARBA" id="ARBA00023015"/>
    </source>
</evidence>
<evidence type="ECO:0000256" key="3">
    <source>
        <dbReference type="ARBA" id="ARBA00023082"/>
    </source>
</evidence>
<sequence>MQQSEVAEAVRRAAAGDRGAWDALVESFSGMMWSVATGHRLGPADAAEVVQTTWLRLLENLDRIREPERVGGWLATTARREALRLLAHRARELPAHDEVRLDREQAGTPTPEDVFLGGERDRLVSEAFARLPDRCRQLLQLVVVVSPPYAEVAAALDMPIGSIGPTRARCLERLRRLLATTDPAVDVRGAGGR</sequence>
<dbReference type="PANTHER" id="PTHR43133:SF8">
    <property type="entry name" value="RNA POLYMERASE SIGMA FACTOR HI_1459-RELATED"/>
    <property type="match status" value="1"/>
</dbReference>
<comment type="caution">
    <text evidence="7">The sequence shown here is derived from an EMBL/GenBank/DDBJ whole genome shotgun (WGS) entry which is preliminary data.</text>
</comment>
<evidence type="ECO:0000256" key="1">
    <source>
        <dbReference type="ARBA" id="ARBA00010641"/>
    </source>
</evidence>
<evidence type="ECO:0000259" key="6">
    <source>
        <dbReference type="Pfam" id="PF04542"/>
    </source>
</evidence>